<evidence type="ECO:0000259" key="6">
    <source>
        <dbReference type="Pfam" id="PF25973"/>
    </source>
</evidence>
<feature type="chain" id="PRO_5026790921" evidence="3">
    <location>
        <begin position="27"/>
        <end position="366"/>
    </location>
</feature>
<dbReference type="InterPro" id="IPR006143">
    <property type="entry name" value="RND_pump_MFP"/>
</dbReference>
<organism evidence="7 8">
    <name type="scientific">Hymenobacter taeanensis</name>
    <dbReference type="NCBI Taxonomy" id="2735321"/>
    <lineage>
        <taxon>Bacteria</taxon>
        <taxon>Pseudomonadati</taxon>
        <taxon>Bacteroidota</taxon>
        <taxon>Cytophagia</taxon>
        <taxon>Cytophagales</taxon>
        <taxon>Hymenobacteraceae</taxon>
        <taxon>Hymenobacter</taxon>
    </lineage>
</organism>
<dbReference type="GO" id="GO:0022857">
    <property type="term" value="F:transmembrane transporter activity"/>
    <property type="evidence" value="ECO:0007669"/>
    <property type="project" value="InterPro"/>
</dbReference>
<dbReference type="GO" id="GO:0030313">
    <property type="term" value="C:cell envelope"/>
    <property type="evidence" value="ECO:0007669"/>
    <property type="project" value="TreeGrafter"/>
</dbReference>
<keyword evidence="8" id="KW-1185">Reference proteome</keyword>
<feature type="signal peptide" evidence="3">
    <location>
        <begin position="1"/>
        <end position="26"/>
    </location>
</feature>
<dbReference type="InterPro" id="IPR058627">
    <property type="entry name" value="MdtA-like_C"/>
</dbReference>
<evidence type="ECO:0000313" key="7">
    <source>
        <dbReference type="EMBL" id="QJX48162.1"/>
    </source>
</evidence>
<dbReference type="NCBIfam" id="TIGR01730">
    <property type="entry name" value="RND_mfp"/>
    <property type="match status" value="1"/>
</dbReference>
<dbReference type="InterPro" id="IPR058792">
    <property type="entry name" value="Beta-barrel_RND_2"/>
</dbReference>
<dbReference type="PANTHER" id="PTHR30097:SF4">
    <property type="entry name" value="SLR6042 PROTEIN"/>
    <property type="match status" value="1"/>
</dbReference>
<dbReference type="PROSITE" id="PS51257">
    <property type="entry name" value="PROKAR_LIPOPROTEIN"/>
    <property type="match status" value="1"/>
</dbReference>
<comment type="similarity">
    <text evidence="1">Belongs to the membrane fusion protein (MFP) (TC 8.A.1) family.</text>
</comment>
<dbReference type="GO" id="GO:0015679">
    <property type="term" value="P:plasma membrane copper ion transport"/>
    <property type="evidence" value="ECO:0007669"/>
    <property type="project" value="TreeGrafter"/>
</dbReference>
<name>A0A6M6BJE0_9BACT</name>
<dbReference type="PANTHER" id="PTHR30097">
    <property type="entry name" value="CATION EFFLUX SYSTEM PROTEIN CUSB"/>
    <property type="match status" value="1"/>
</dbReference>
<protein>
    <submittedName>
        <fullName evidence="7">Efflux RND transporter periplasmic adaptor subunit</fullName>
    </submittedName>
</protein>
<accession>A0A6M6BJE0</accession>
<dbReference type="Gene3D" id="2.40.30.170">
    <property type="match status" value="1"/>
</dbReference>
<dbReference type="InterPro" id="IPR051909">
    <property type="entry name" value="MFP_Cation_Efflux"/>
</dbReference>
<dbReference type="Pfam" id="PF25954">
    <property type="entry name" value="Beta-barrel_RND_2"/>
    <property type="match status" value="1"/>
</dbReference>
<dbReference type="RefSeq" id="WP_171592250.1">
    <property type="nucleotide sequence ID" value="NZ_CP053538.1"/>
</dbReference>
<dbReference type="SUPFAM" id="SSF111369">
    <property type="entry name" value="HlyD-like secretion proteins"/>
    <property type="match status" value="1"/>
</dbReference>
<dbReference type="Pfam" id="PF25967">
    <property type="entry name" value="RND-MFP_C"/>
    <property type="match status" value="1"/>
</dbReference>
<evidence type="ECO:0000313" key="8">
    <source>
        <dbReference type="Proteomes" id="UP000501623"/>
    </source>
</evidence>
<reference evidence="7 8" key="1">
    <citation type="submission" date="2020-05" db="EMBL/GenBank/DDBJ databases">
        <title>Complete genome sequence of Hymenobacter sp. TS19 in Coasted Sand Dune.</title>
        <authorList>
            <person name="Lee J.-H."/>
            <person name="Jung J.-H."/>
            <person name="Jeong S."/>
            <person name="Zhao L."/>
            <person name="Kim M.-K."/>
            <person name="Seo H.-S."/>
            <person name="Lim S."/>
        </authorList>
    </citation>
    <scope>NUCLEOTIDE SEQUENCE [LARGE SCALE GENOMIC DNA]</scope>
    <source>
        <strain evidence="7 8">TS19</strain>
    </source>
</reference>
<evidence type="ECO:0000259" key="5">
    <source>
        <dbReference type="Pfam" id="PF25967"/>
    </source>
</evidence>
<dbReference type="Proteomes" id="UP000501623">
    <property type="component" value="Chromosome"/>
</dbReference>
<feature type="domain" description="Multidrug resistance protein MdtA-like C-terminal permuted SH3" evidence="5">
    <location>
        <begin position="310"/>
        <end position="354"/>
    </location>
</feature>
<dbReference type="Gene3D" id="2.40.50.100">
    <property type="match status" value="1"/>
</dbReference>
<evidence type="ECO:0000256" key="2">
    <source>
        <dbReference type="ARBA" id="ARBA00022448"/>
    </source>
</evidence>
<dbReference type="AlphaFoldDB" id="A0A6M6BJE0"/>
<evidence type="ECO:0000256" key="3">
    <source>
        <dbReference type="SAM" id="SignalP"/>
    </source>
</evidence>
<keyword evidence="2" id="KW-0813">Transport</keyword>
<dbReference type="InterPro" id="IPR058647">
    <property type="entry name" value="BSH_CzcB-like"/>
</dbReference>
<feature type="domain" description="CusB-like beta-barrel" evidence="4">
    <location>
        <begin position="218"/>
        <end position="293"/>
    </location>
</feature>
<dbReference type="EMBL" id="CP053538">
    <property type="protein sequence ID" value="QJX48162.1"/>
    <property type="molecule type" value="Genomic_DNA"/>
</dbReference>
<evidence type="ECO:0000256" key="1">
    <source>
        <dbReference type="ARBA" id="ARBA00009477"/>
    </source>
</evidence>
<dbReference type="FunFam" id="2.40.30.170:FF:000010">
    <property type="entry name" value="Efflux RND transporter periplasmic adaptor subunit"/>
    <property type="match status" value="1"/>
</dbReference>
<dbReference type="GO" id="GO:0016020">
    <property type="term" value="C:membrane"/>
    <property type="evidence" value="ECO:0007669"/>
    <property type="project" value="InterPro"/>
</dbReference>
<dbReference type="KEGG" id="hts:HMJ29_14995"/>
<dbReference type="Gene3D" id="2.40.420.20">
    <property type="match status" value="1"/>
</dbReference>
<dbReference type="Pfam" id="PF25973">
    <property type="entry name" value="BSH_CzcB"/>
    <property type="match status" value="1"/>
</dbReference>
<gene>
    <name evidence="7" type="ORF">HMJ29_14995</name>
</gene>
<dbReference type="GO" id="GO:0060003">
    <property type="term" value="P:copper ion export"/>
    <property type="evidence" value="ECO:0007669"/>
    <property type="project" value="TreeGrafter"/>
</dbReference>
<proteinExistence type="inferred from homology"/>
<feature type="domain" description="CzcB-like barrel-sandwich hybrid" evidence="6">
    <location>
        <begin position="74"/>
        <end position="212"/>
    </location>
</feature>
<keyword evidence="3" id="KW-0732">Signal</keyword>
<sequence>MNRILPLPYFLFFPFSLGLFSSCSPAEPTTFVPAEVPPGLSAAVLAQVNTDSVRLTPLRFDLHLEGRVVPNADRTTEVFPLVGGLIERVPVALGDRVVRGQVLAIIHSPHMPELAQQRTEAQVDLTTAQQRLAAATSLHHDGLASAQELTIARAALQRAQSELTRLQRQLEVYGPEDRRYILRAPQAGIITEKNATEGMQFAPEQVGSLFTLTDLSDVWVMAHVFQSDIEKVQTGLPVEIRTLSYPNQVFTGKVDRVFNLLNPDSKTLQVRVRLANPHHLLKPGMYARLRLQHTTAEQLPAVPSASLVFANGKRYALVLQENQQVETRSVAVQHASGGLSFLSSGLAPGERVINSNPLLLYKELND</sequence>
<evidence type="ECO:0000259" key="4">
    <source>
        <dbReference type="Pfam" id="PF25954"/>
    </source>
</evidence>